<evidence type="ECO:0000313" key="10">
    <source>
        <dbReference type="EMBL" id="CAF1369083.1"/>
    </source>
</evidence>
<dbReference type="Gene3D" id="2.30.42.10">
    <property type="match status" value="2"/>
</dbReference>
<name>A0A815ITD8_9BILA</name>
<evidence type="ECO:0000256" key="5">
    <source>
        <dbReference type="ARBA" id="ARBA00022737"/>
    </source>
</evidence>
<dbReference type="EMBL" id="CAJNOI010000977">
    <property type="protein sequence ID" value="CAF1369083.1"/>
    <property type="molecule type" value="Genomic_DNA"/>
</dbReference>
<dbReference type="AlphaFoldDB" id="A0A815ITD8"/>
<dbReference type="SMART" id="SM00228">
    <property type="entry name" value="PDZ"/>
    <property type="match status" value="2"/>
</dbReference>
<keyword evidence="2 7" id="KW-0328">Glycosyltransferase</keyword>
<dbReference type="GO" id="GO:0106274">
    <property type="term" value="F:NAD+-protein-arginine ADP-ribosyltransferase activity"/>
    <property type="evidence" value="ECO:0007669"/>
    <property type="project" value="UniProtKB-EC"/>
</dbReference>
<reference evidence="10" key="1">
    <citation type="submission" date="2021-02" db="EMBL/GenBank/DDBJ databases">
        <authorList>
            <person name="Nowell W R."/>
        </authorList>
    </citation>
    <scope>NUCLEOTIDE SEQUENCE</scope>
</reference>
<dbReference type="EC" id="2.4.2.31" evidence="7"/>
<dbReference type="InterPro" id="IPR036034">
    <property type="entry name" value="PDZ_sf"/>
</dbReference>
<accession>A0A815ITD8</accession>
<dbReference type="PANTHER" id="PTHR14191">
    <property type="entry name" value="PDZ DOMAIN CONTAINING PROTEIN"/>
    <property type="match status" value="1"/>
</dbReference>
<dbReference type="InterPro" id="IPR001478">
    <property type="entry name" value="PDZ"/>
</dbReference>
<evidence type="ECO:0000256" key="6">
    <source>
        <dbReference type="ARBA" id="ARBA00047597"/>
    </source>
</evidence>
<dbReference type="SUPFAM" id="SSF56399">
    <property type="entry name" value="ADP-ribosylation"/>
    <property type="match status" value="1"/>
</dbReference>
<feature type="coiled-coil region" evidence="8">
    <location>
        <begin position="295"/>
        <end position="322"/>
    </location>
</feature>
<dbReference type="Pfam" id="PF00595">
    <property type="entry name" value="PDZ"/>
    <property type="match status" value="2"/>
</dbReference>
<dbReference type="OrthoDB" id="423533at2759"/>
<keyword evidence="4" id="KW-0548">Nucleotidyltransferase</keyword>
<dbReference type="GO" id="GO:0016324">
    <property type="term" value="C:apical plasma membrane"/>
    <property type="evidence" value="ECO:0007669"/>
    <property type="project" value="TreeGrafter"/>
</dbReference>
<keyword evidence="7" id="KW-0520">NAD</keyword>
<dbReference type="InterPro" id="IPR000768">
    <property type="entry name" value="ART"/>
</dbReference>
<organism evidence="10 13">
    <name type="scientific">Adineta steineri</name>
    <dbReference type="NCBI Taxonomy" id="433720"/>
    <lineage>
        <taxon>Eukaryota</taxon>
        <taxon>Metazoa</taxon>
        <taxon>Spiralia</taxon>
        <taxon>Gnathifera</taxon>
        <taxon>Rotifera</taxon>
        <taxon>Eurotatoria</taxon>
        <taxon>Bdelloidea</taxon>
        <taxon>Adinetida</taxon>
        <taxon>Adinetidae</taxon>
        <taxon>Adineta</taxon>
    </lineage>
</organism>
<evidence type="ECO:0000313" key="11">
    <source>
        <dbReference type="EMBL" id="CAF1603437.1"/>
    </source>
</evidence>
<dbReference type="Gene3D" id="3.90.176.10">
    <property type="entry name" value="Toxin ADP-ribosyltransferase, Chain A, domain 1"/>
    <property type="match status" value="1"/>
</dbReference>
<keyword evidence="3 7" id="KW-0808">Transferase</keyword>
<dbReference type="PROSITE" id="PS50106">
    <property type="entry name" value="PDZ"/>
    <property type="match status" value="2"/>
</dbReference>
<evidence type="ECO:0000256" key="2">
    <source>
        <dbReference type="ARBA" id="ARBA00022676"/>
    </source>
</evidence>
<dbReference type="PROSITE" id="PS51996">
    <property type="entry name" value="TR_MART"/>
    <property type="match status" value="1"/>
</dbReference>
<dbReference type="GO" id="GO:0043495">
    <property type="term" value="F:protein-membrane adaptor activity"/>
    <property type="evidence" value="ECO:0007669"/>
    <property type="project" value="TreeGrafter"/>
</dbReference>
<dbReference type="GO" id="GO:0072659">
    <property type="term" value="P:protein localization to plasma membrane"/>
    <property type="evidence" value="ECO:0007669"/>
    <property type="project" value="TreeGrafter"/>
</dbReference>
<comment type="caution">
    <text evidence="10">The sequence shown here is derived from an EMBL/GenBank/DDBJ whole genome shotgun (WGS) entry which is preliminary data.</text>
</comment>
<gene>
    <name evidence="10" type="ORF">BJG266_LOCUS35928</name>
    <name evidence="11" type="ORF">QVE165_LOCUS52959</name>
</gene>
<evidence type="ECO:0000256" key="3">
    <source>
        <dbReference type="ARBA" id="ARBA00022679"/>
    </source>
</evidence>
<evidence type="ECO:0000256" key="1">
    <source>
        <dbReference type="ARBA" id="ARBA00009558"/>
    </source>
</evidence>
<protein>
    <recommendedName>
        <fullName evidence="7">NAD(P)(+)--arginine ADP-ribosyltransferase</fullName>
        <ecNumber evidence="7">2.4.2.31</ecNumber>
    </recommendedName>
    <alternativeName>
        <fullName evidence="7">Mono(ADP-ribosyl)transferase</fullName>
    </alternativeName>
</protein>
<keyword evidence="5" id="KW-0677">Repeat</keyword>
<dbReference type="GO" id="GO:0016779">
    <property type="term" value="F:nucleotidyltransferase activity"/>
    <property type="evidence" value="ECO:0007669"/>
    <property type="project" value="UniProtKB-KW"/>
</dbReference>
<dbReference type="Proteomes" id="UP000663877">
    <property type="component" value="Unassembled WGS sequence"/>
</dbReference>
<evidence type="ECO:0000256" key="8">
    <source>
        <dbReference type="SAM" id="Coils"/>
    </source>
</evidence>
<comment type="similarity">
    <text evidence="1 7">Belongs to the Arg-specific ADP-ribosyltransferase family.</text>
</comment>
<dbReference type="Pfam" id="PF01129">
    <property type="entry name" value="ART"/>
    <property type="match status" value="1"/>
</dbReference>
<feature type="domain" description="PDZ" evidence="9">
    <location>
        <begin position="14"/>
        <end position="101"/>
    </location>
</feature>
<evidence type="ECO:0000256" key="7">
    <source>
        <dbReference type="RuleBase" id="RU361228"/>
    </source>
</evidence>
<evidence type="ECO:0000313" key="12">
    <source>
        <dbReference type="Proteomes" id="UP000663832"/>
    </source>
</evidence>
<keyword evidence="12" id="KW-1185">Reference proteome</keyword>
<evidence type="ECO:0000256" key="4">
    <source>
        <dbReference type="ARBA" id="ARBA00022695"/>
    </source>
</evidence>
<dbReference type="Proteomes" id="UP000663832">
    <property type="component" value="Unassembled WGS sequence"/>
</dbReference>
<sequence>MSVRSDAELMRYANIRLCRLRVWPNFEGLGFAFEEAVRPPHLVRLVESSSPAAAGGLKILDVILAVNQQDVSEAKYNEVRSAIKTARDSNGPIELLVVEKRFYQALKKRNILISSSLAVTYNTPPTMPNDYLNFPKNQPRTCTLHLNKSDLSFGFELVNGENDIGAYVQEVFPNTAASNSTLRKSDRIIEIDDKFVDNDVSKSILEKLGKAKTNGVVKLYVVDTHTYKHYQLNKIPLYSKEKRESQSEDILSSDPHYMNQRECLMIGSTMTNRFTEFHEEKKNLSPIAGYWAYPLVSLTQSLSKVTDQINELNRSISEATKRCHYPSEHGLSRDESAAILLYTMEAGEYSFYIALNQILRDENRKRAVPWFSYLRLFDSGLRKLPTVKGCIWRGVSHDISDDYEKNDVLTWWSITSCSLAIEVVESFLNSEKNSTLFMIEAANAKNITDYTLFPTEEEVILPMETKLRVRSNAMKHGNLRVIHLLEITDGVEEVSPAMDAACITSKPSIPTKPFNASQLLKSKYVSNVLTPKPEPPKPELQEFAEPGTCKELYCEGRPCAKCHECRDWHFTDDQDQWDWVCNWRNWMQVDKDRWYNVADKLFTKRDGATCYHHSLRDSYYDDVCLCEKH</sequence>
<proteinExistence type="inferred from homology"/>
<dbReference type="PANTHER" id="PTHR14191:SF28">
    <property type="entry name" value="GH04176P-RELATED"/>
    <property type="match status" value="1"/>
</dbReference>
<evidence type="ECO:0000313" key="13">
    <source>
        <dbReference type="Proteomes" id="UP000663877"/>
    </source>
</evidence>
<feature type="domain" description="PDZ" evidence="9">
    <location>
        <begin position="143"/>
        <end position="198"/>
    </location>
</feature>
<dbReference type="InterPro" id="IPR051067">
    <property type="entry name" value="NHER"/>
</dbReference>
<comment type="catalytic activity">
    <reaction evidence="6 7">
        <text>L-arginyl-[protein] + NAD(+) = N(omega)-(ADP-D-ribosyl)-L-arginyl-[protein] + nicotinamide + H(+)</text>
        <dbReference type="Rhea" id="RHEA:19149"/>
        <dbReference type="Rhea" id="RHEA-COMP:10532"/>
        <dbReference type="Rhea" id="RHEA-COMP:15087"/>
        <dbReference type="ChEBI" id="CHEBI:15378"/>
        <dbReference type="ChEBI" id="CHEBI:17154"/>
        <dbReference type="ChEBI" id="CHEBI:29965"/>
        <dbReference type="ChEBI" id="CHEBI:57540"/>
        <dbReference type="ChEBI" id="CHEBI:142554"/>
        <dbReference type="EC" id="2.4.2.31"/>
    </reaction>
</comment>
<dbReference type="SUPFAM" id="SSF50156">
    <property type="entry name" value="PDZ domain-like"/>
    <property type="match status" value="2"/>
</dbReference>
<keyword evidence="7" id="KW-0521">NADP</keyword>
<dbReference type="EMBL" id="CAJNOM010001327">
    <property type="protein sequence ID" value="CAF1603437.1"/>
    <property type="molecule type" value="Genomic_DNA"/>
</dbReference>
<evidence type="ECO:0000259" key="9">
    <source>
        <dbReference type="PROSITE" id="PS50106"/>
    </source>
</evidence>
<keyword evidence="8" id="KW-0175">Coiled coil</keyword>